<proteinExistence type="predicted"/>
<protein>
    <submittedName>
        <fullName evidence="2">Threonine synthase</fullName>
    </submittedName>
</protein>
<dbReference type="PANTHER" id="PTHR42690">
    <property type="entry name" value="THREONINE SYNTHASE FAMILY MEMBER"/>
    <property type="match status" value="1"/>
</dbReference>
<reference evidence="2 3" key="1">
    <citation type="submission" date="2020-01" db="EMBL/GenBank/DDBJ databases">
        <title>Complete genome sequence of a human oral phylogroup 1 Treponema sp. strain ATCC 700766, originally isolated from periodontitis dental plaque.</title>
        <authorList>
            <person name="Chan Y."/>
            <person name="Huo Y.-B."/>
            <person name="Yu X.-L."/>
            <person name="Zeng H."/>
            <person name="Leung W.-K."/>
            <person name="Watt R.M."/>
        </authorList>
    </citation>
    <scope>NUCLEOTIDE SEQUENCE [LARGE SCALE GENOMIC DNA]</scope>
    <source>
        <strain evidence="2 3">OMZ 804</strain>
    </source>
</reference>
<evidence type="ECO:0000313" key="2">
    <source>
        <dbReference type="EMBL" id="QHX43377.1"/>
    </source>
</evidence>
<organism evidence="2 3">
    <name type="scientific">Treponema vincentii</name>
    <dbReference type="NCBI Taxonomy" id="69710"/>
    <lineage>
        <taxon>Bacteria</taxon>
        <taxon>Pseudomonadati</taxon>
        <taxon>Spirochaetota</taxon>
        <taxon>Spirochaetia</taxon>
        <taxon>Spirochaetales</taxon>
        <taxon>Treponemataceae</taxon>
        <taxon>Treponema</taxon>
    </lineage>
</organism>
<feature type="domain" description="Threonine synthase N-terminal" evidence="1">
    <location>
        <begin position="21"/>
        <end position="83"/>
    </location>
</feature>
<name>A0A6P1Y0U3_9SPIR</name>
<dbReference type="Proteomes" id="UP000464374">
    <property type="component" value="Chromosome"/>
</dbReference>
<dbReference type="PANTHER" id="PTHR42690:SF1">
    <property type="entry name" value="THREONINE SYNTHASE-LIKE 2"/>
    <property type="match status" value="1"/>
</dbReference>
<dbReference type="InterPro" id="IPR051166">
    <property type="entry name" value="Threonine_Synthase"/>
</dbReference>
<dbReference type="Gene3D" id="3.40.50.1100">
    <property type="match status" value="2"/>
</dbReference>
<dbReference type="InterPro" id="IPR037158">
    <property type="entry name" value="Thr_synth_N_sf"/>
</dbReference>
<sequence length="454" mass="51076">MQPSISFYNIRDPSVCVPLEMLLKTHNAEGGNYLPRQIPLLPDSLIYKNPPPSFRDVAFEVFRSFFRDAIPESDLYTLIVRAFPFRVPVFPIDPRTYIAELTHGDGGSYADFGARFTAQLVDYFYQLNGQPVHILFAGTELETLSLAKAFSEFEDIHATFLYPKNSKDAFQPMVKQQFLLLPENIHIFGVNGSLADCKTIIQETVSDADITGSMELFIPHVAHIDYLLSQVCCCMYAALTALSRAGYDNSIEHPRLIIGVPLKQPNALSAAVVAQKMGTPINGFITTVDSTCHAPEIEHEREYTRFKMLYAHEASKKSTPSIASFRFNQDSVLEAMRDCKDRTGYIISPYVAEIWQAWNTVKNGLSESDKMIESFFTDTGLLPRWVSDEHTAHSCIMITPEITHPAFYTEAVRTATGIYPSIPSRLKYNPQITNEPVLECSSAKDLKDWLLSLI</sequence>
<dbReference type="EMBL" id="CP048020">
    <property type="protein sequence ID" value="QHX43377.1"/>
    <property type="molecule type" value="Genomic_DNA"/>
</dbReference>
<dbReference type="Pfam" id="PF14821">
    <property type="entry name" value="Thr_synth_N"/>
    <property type="match status" value="1"/>
</dbReference>
<dbReference type="SUPFAM" id="SSF53686">
    <property type="entry name" value="Tryptophan synthase beta subunit-like PLP-dependent enzymes"/>
    <property type="match status" value="1"/>
</dbReference>
<evidence type="ECO:0000313" key="3">
    <source>
        <dbReference type="Proteomes" id="UP000464374"/>
    </source>
</evidence>
<dbReference type="Gene3D" id="3.90.1380.10">
    <property type="entry name" value="Threonine synthase, N-terminal domain"/>
    <property type="match status" value="1"/>
</dbReference>
<gene>
    <name evidence="2" type="ORF">GWP43_07875</name>
</gene>
<dbReference type="InterPro" id="IPR036052">
    <property type="entry name" value="TrpB-like_PALP_sf"/>
</dbReference>
<evidence type="ECO:0000259" key="1">
    <source>
        <dbReference type="Pfam" id="PF14821"/>
    </source>
</evidence>
<dbReference type="InterPro" id="IPR029144">
    <property type="entry name" value="Thr_synth_N"/>
</dbReference>
<accession>A0A6P1Y0U3</accession>
<dbReference type="AlphaFoldDB" id="A0A6P1Y0U3"/>
<dbReference type="KEGG" id="trz:GWP43_07875"/>